<feature type="region of interest" description="Disordered" evidence="1">
    <location>
        <begin position="1"/>
        <end position="33"/>
    </location>
</feature>
<dbReference type="OrthoDB" id="3635752at2"/>
<dbReference type="Proteomes" id="UP000190857">
    <property type="component" value="Unassembled WGS sequence"/>
</dbReference>
<evidence type="ECO:0008006" key="4">
    <source>
        <dbReference type="Google" id="ProtNLM"/>
    </source>
</evidence>
<reference evidence="2 3" key="1">
    <citation type="submission" date="2017-02" db="EMBL/GenBank/DDBJ databases">
        <authorList>
            <person name="Peterson S.W."/>
        </authorList>
    </citation>
    <scope>NUCLEOTIDE SEQUENCE [LARGE SCALE GENOMIC DNA]</scope>
    <source>
        <strain evidence="2 3">VKM Ac-2059</strain>
    </source>
</reference>
<evidence type="ECO:0000313" key="3">
    <source>
        <dbReference type="Proteomes" id="UP000190857"/>
    </source>
</evidence>
<evidence type="ECO:0000313" key="2">
    <source>
        <dbReference type="EMBL" id="SKC54287.1"/>
    </source>
</evidence>
<organism evidence="2 3">
    <name type="scientific">Okibacterium fritillariae</name>
    <dbReference type="NCBI Taxonomy" id="123320"/>
    <lineage>
        <taxon>Bacteria</taxon>
        <taxon>Bacillati</taxon>
        <taxon>Actinomycetota</taxon>
        <taxon>Actinomycetes</taxon>
        <taxon>Micrococcales</taxon>
        <taxon>Microbacteriaceae</taxon>
        <taxon>Okibacterium</taxon>
    </lineage>
</organism>
<dbReference type="RefSeq" id="WP_079727795.1">
    <property type="nucleotide sequence ID" value="NZ_FUZP01000001.1"/>
</dbReference>
<proteinExistence type="predicted"/>
<dbReference type="AlphaFoldDB" id="A0A1T5JS44"/>
<accession>A0A1T5JS44</accession>
<feature type="compositionally biased region" description="Polar residues" evidence="1">
    <location>
        <begin position="1"/>
        <end position="10"/>
    </location>
</feature>
<sequence length="176" mass="19037">MTDPHNASSTPRDDENASAPADSELPLLQQGDPEAERLNSEKIDELAHAARDAGVDDIATQTALWKEVFSLERWFFIPRGDMDAMADVQPLAVVVDEQPMLLAFTSPERARQSAITLGLTDEEAAHVLAVPSEGMVESADGYSKVGLQGVLFDYGWTGFYAPLGQLGPIRSHSLAN</sequence>
<dbReference type="STRING" id="123320.SAMN06309945_1819"/>
<evidence type="ECO:0000256" key="1">
    <source>
        <dbReference type="SAM" id="MobiDB-lite"/>
    </source>
</evidence>
<dbReference type="EMBL" id="FUZP01000001">
    <property type="protein sequence ID" value="SKC54287.1"/>
    <property type="molecule type" value="Genomic_DNA"/>
</dbReference>
<gene>
    <name evidence="2" type="ORF">SAMN06309945_1819</name>
</gene>
<keyword evidence="3" id="KW-1185">Reference proteome</keyword>
<name>A0A1T5JS44_9MICO</name>
<protein>
    <recommendedName>
        <fullName evidence="4">SseB protein N-terminal domain-containing protein</fullName>
    </recommendedName>
</protein>